<dbReference type="PANTHER" id="PTHR34215:SF1">
    <property type="entry name" value="YLXR DOMAIN-CONTAINING PROTEIN"/>
    <property type="match status" value="1"/>
</dbReference>
<dbReference type="InterPro" id="IPR035931">
    <property type="entry name" value="YlxR-like_sf"/>
</dbReference>
<comment type="caution">
    <text evidence="2">The sequence shown here is derived from an EMBL/GenBank/DDBJ whole genome shotgun (WGS) entry which is preliminary data.</text>
</comment>
<name>A0ABW1IXX6_9PSEU</name>
<evidence type="ECO:0000259" key="1">
    <source>
        <dbReference type="Pfam" id="PF04296"/>
    </source>
</evidence>
<dbReference type="EMBL" id="JBHSQW010000007">
    <property type="protein sequence ID" value="MFC5993157.1"/>
    <property type="molecule type" value="Genomic_DNA"/>
</dbReference>
<sequence>MGCRTRASSDGLLRVVAVDGVLVPDPRRRLPGRGAWLHPDLECLGRAERRSAFSRALRVPGSLDVSEVRSHLQPTGARETLVPVRHEGKVDPS</sequence>
<gene>
    <name evidence="2" type="ORF">ACFQE5_02905</name>
</gene>
<dbReference type="SUPFAM" id="SSF64376">
    <property type="entry name" value="YlxR-like"/>
    <property type="match status" value="1"/>
</dbReference>
<dbReference type="Proteomes" id="UP001596302">
    <property type="component" value="Unassembled WGS sequence"/>
</dbReference>
<dbReference type="RefSeq" id="WP_379582443.1">
    <property type="nucleotide sequence ID" value="NZ_JBHSQW010000007.1"/>
</dbReference>
<dbReference type="Pfam" id="PF04296">
    <property type="entry name" value="YlxR"/>
    <property type="match status" value="1"/>
</dbReference>
<dbReference type="InterPro" id="IPR007393">
    <property type="entry name" value="YlxR_dom"/>
</dbReference>
<reference evidence="3" key="1">
    <citation type="journal article" date="2019" name="Int. J. Syst. Evol. Microbiol.">
        <title>The Global Catalogue of Microorganisms (GCM) 10K type strain sequencing project: providing services to taxonomists for standard genome sequencing and annotation.</title>
        <authorList>
            <consortium name="The Broad Institute Genomics Platform"/>
            <consortium name="The Broad Institute Genome Sequencing Center for Infectious Disease"/>
            <person name="Wu L."/>
            <person name="Ma J."/>
        </authorList>
    </citation>
    <scope>NUCLEOTIDE SEQUENCE [LARGE SCALE GENOMIC DNA]</scope>
    <source>
        <strain evidence="3">CCM 8391</strain>
    </source>
</reference>
<dbReference type="InterPro" id="IPR037465">
    <property type="entry name" value="YlxR"/>
</dbReference>
<evidence type="ECO:0000313" key="3">
    <source>
        <dbReference type="Proteomes" id="UP001596302"/>
    </source>
</evidence>
<dbReference type="Gene3D" id="3.30.1230.10">
    <property type="entry name" value="YlxR-like"/>
    <property type="match status" value="1"/>
</dbReference>
<dbReference type="PANTHER" id="PTHR34215">
    <property type="entry name" value="BLL0784 PROTEIN"/>
    <property type="match status" value="1"/>
</dbReference>
<proteinExistence type="predicted"/>
<keyword evidence="3" id="KW-1185">Reference proteome</keyword>
<accession>A0ABW1IXX6</accession>
<feature type="domain" description="YlxR" evidence="1">
    <location>
        <begin position="1"/>
        <end position="66"/>
    </location>
</feature>
<protein>
    <submittedName>
        <fullName evidence="2">YlxR family protein</fullName>
    </submittedName>
</protein>
<organism evidence="2 3">
    <name type="scientific">Pseudonocardia hispaniensis</name>
    <dbReference type="NCBI Taxonomy" id="904933"/>
    <lineage>
        <taxon>Bacteria</taxon>
        <taxon>Bacillati</taxon>
        <taxon>Actinomycetota</taxon>
        <taxon>Actinomycetes</taxon>
        <taxon>Pseudonocardiales</taxon>
        <taxon>Pseudonocardiaceae</taxon>
        <taxon>Pseudonocardia</taxon>
    </lineage>
</organism>
<evidence type="ECO:0000313" key="2">
    <source>
        <dbReference type="EMBL" id="MFC5993157.1"/>
    </source>
</evidence>